<dbReference type="Proteomes" id="UP000499080">
    <property type="component" value="Unassembled WGS sequence"/>
</dbReference>
<dbReference type="AlphaFoldDB" id="A0A4Y2KX48"/>
<proteinExistence type="predicted"/>
<gene>
    <name evidence="2" type="ORF">AVEN_99790_1</name>
</gene>
<keyword evidence="3" id="KW-1185">Reference proteome</keyword>
<dbReference type="EMBL" id="BGPR01005031">
    <property type="protein sequence ID" value="GBN06103.1"/>
    <property type="molecule type" value="Genomic_DNA"/>
</dbReference>
<evidence type="ECO:0000256" key="1">
    <source>
        <dbReference type="SAM" id="MobiDB-lite"/>
    </source>
</evidence>
<feature type="region of interest" description="Disordered" evidence="1">
    <location>
        <begin position="50"/>
        <end position="82"/>
    </location>
</feature>
<feature type="compositionally biased region" description="Basic and acidic residues" evidence="1">
    <location>
        <begin position="67"/>
        <end position="80"/>
    </location>
</feature>
<name>A0A4Y2KX48_ARAVE</name>
<evidence type="ECO:0000313" key="2">
    <source>
        <dbReference type="EMBL" id="GBN06103.1"/>
    </source>
</evidence>
<protein>
    <submittedName>
        <fullName evidence="2">Uncharacterized protein</fullName>
    </submittedName>
</protein>
<reference evidence="2 3" key="1">
    <citation type="journal article" date="2019" name="Sci. Rep.">
        <title>Orb-weaving spider Araneus ventricosus genome elucidates the spidroin gene catalogue.</title>
        <authorList>
            <person name="Kono N."/>
            <person name="Nakamura H."/>
            <person name="Ohtoshi R."/>
            <person name="Moran D.A.P."/>
            <person name="Shinohara A."/>
            <person name="Yoshida Y."/>
            <person name="Fujiwara M."/>
            <person name="Mori M."/>
            <person name="Tomita M."/>
            <person name="Arakawa K."/>
        </authorList>
    </citation>
    <scope>NUCLEOTIDE SEQUENCE [LARGE SCALE GENOMIC DNA]</scope>
</reference>
<organism evidence="2 3">
    <name type="scientific">Araneus ventricosus</name>
    <name type="common">Orbweaver spider</name>
    <name type="synonym">Epeira ventricosa</name>
    <dbReference type="NCBI Taxonomy" id="182803"/>
    <lineage>
        <taxon>Eukaryota</taxon>
        <taxon>Metazoa</taxon>
        <taxon>Ecdysozoa</taxon>
        <taxon>Arthropoda</taxon>
        <taxon>Chelicerata</taxon>
        <taxon>Arachnida</taxon>
        <taxon>Araneae</taxon>
        <taxon>Araneomorphae</taxon>
        <taxon>Entelegynae</taxon>
        <taxon>Araneoidea</taxon>
        <taxon>Araneidae</taxon>
        <taxon>Araneus</taxon>
    </lineage>
</organism>
<comment type="caution">
    <text evidence="2">The sequence shown here is derived from an EMBL/GenBank/DDBJ whole genome shotgun (WGS) entry which is preliminary data.</text>
</comment>
<evidence type="ECO:0000313" key="3">
    <source>
        <dbReference type="Proteomes" id="UP000499080"/>
    </source>
</evidence>
<sequence>MHSGTDCFHSNQPSLSILSSRRNVSATKHGDLTDKTPFFPTRATFFPYPLRPPTQNTFPSLWNEKSGGSERGDRNEERIRSFGGSVPFGPTRVLSILLRIRILGFVPE</sequence>
<accession>A0A4Y2KX48</accession>